<protein>
    <submittedName>
        <fullName evidence="3">Uncharacterized protein</fullName>
    </submittedName>
</protein>
<evidence type="ECO:0000313" key="2">
    <source>
        <dbReference type="EMBL" id="QBH82926.1"/>
    </source>
</evidence>
<dbReference type="EMBL" id="MH790635">
    <property type="protein sequence ID" value="QBH82926.1"/>
    <property type="molecule type" value="Genomic_DNA"/>
</dbReference>
<feature type="compositionally biased region" description="Polar residues" evidence="1">
    <location>
        <begin position="26"/>
        <end position="42"/>
    </location>
</feature>
<feature type="region of interest" description="Disordered" evidence="1">
    <location>
        <begin position="21"/>
        <end position="45"/>
    </location>
</feature>
<evidence type="ECO:0000313" key="3">
    <source>
        <dbReference type="EMBL" id="QBH85293.1"/>
    </source>
</evidence>
<accession>A0A481TX77</accession>
<evidence type="ECO:0000256" key="1">
    <source>
        <dbReference type="SAM" id="MobiDB-lite"/>
    </source>
</evidence>
<organism evidence="3">
    <name type="scientific">Human herpesvirus 2</name>
    <name type="common">HHV-2</name>
    <name type="synonym">Human herpes simplex virus 2</name>
    <dbReference type="NCBI Taxonomy" id="10310"/>
    <lineage>
        <taxon>Viruses</taxon>
        <taxon>Duplodnaviria</taxon>
        <taxon>Heunggongvirae</taxon>
        <taxon>Peploviricota</taxon>
        <taxon>Herviviricetes</taxon>
        <taxon>Herpesvirales</taxon>
        <taxon>Orthoherpesviridae</taxon>
        <taxon>Alphaherpesvirinae</taxon>
        <taxon>Simplexvirus</taxon>
        <taxon>Simplexvirus humanalpha2</taxon>
    </lineage>
</organism>
<organismHost>
    <name type="scientific">Homo sapiens</name>
    <name type="common">Human</name>
    <dbReference type="NCBI Taxonomy" id="9606"/>
</organismHost>
<dbReference type="EMBL" id="MH790661">
    <property type="protein sequence ID" value="QBH85293.1"/>
    <property type="molecule type" value="Genomic_DNA"/>
</dbReference>
<reference evidence="3" key="1">
    <citation type="submission" date="2018-08" db="EMBL/GenBank/DDBJ databases">
        <title>HSV2 whole genome sequences from clinical isolates.</title>
        <authorList>
            <person name="Roychoudhury P."/>
            <person name="Greninger A.L."/>
            <person name="Jerome K.R."/>
            <person name="Johnston C."/>
            <person name="Wald A."/>
            <person name="Xie H."/>
        </authorList>
    </citation>
    <scope>NUCLEOTIDE SEQUENCE</scope>
    <source>
        <strain evidence="3">2000-3429</strain>
        <strain evidence="2">2010-8179</strain>
    </source>
</reference>
<name>A0A481TX77_HHV2</name>
<feature type="region of interest" description="Disordered" evidence="1">
    <location>
        <begin position="96"/>
        <end position="174"/>
    </location>
</feature>
<feature type="compositionally biased region" description="Polar residues" evidence="1">
    <location>
        <begin position="107"/>
        <end position="119"/>
    </location>
</feature>
<proteinExistence type="predicted"/>
<sequence>MISAGGLSRIDITSPMKPFPYRARTSAASHPNASPPVVQTPTGHVEADGERYTYRPGVRSRPLAASQVTDALCRCAMLRFVVGCLGVPAGGPGGGALRRPSGCLSVAPSSPRGNVSPSRSGAAANVTQARDRNSAEAPGLCDSPLSWVTSAGGRDVGPASGSSGRLAFRGRPSR</sequence>